<feature type="disulfide bond" evidence="14">
    <location>
        <begin position="568"/>
        <end position="606"/>
    </location>
</feature>
<dbReference type="PANTHER" id="PTHR10082">
    <property type="entry name" value="INTEGRIN BETA SUBUNIT"/>
    <property type="match status" value="1"/>
</dbReference>
<evidence type="ECO:0000259" key="19">
    <source>
        <dbReference type="SMART" id="SM01241"/>
    </source>
</evidence>
<reference evidence="20" key="1">
    <citation type="submission" date="2022-01" db="EMBL/GenBank/DDBJ databases">
        <authorList>
            <person name="King R."/>
        </authorList>
    </citation>
    <scope>NUCLEOTIDE SEQUENCE</scope>
</reference>
<comment type="subcellular location">
    <subcellularLocation>
        <location evidence="1 15">Cell membrane</location>
        <topology evidence="1 15">Single-pass type I membrane protein</topology>
    </subcellularLocation>
</comment>
<feature type="disulfide bond" evidence="14">
    <location>
        <begin position="477"/>
        <end position="524"/>
    </location>
</feature>
<evidence type="ECO:0000256" key="17">
    <source>
        <dbReference type="SAM" id="SignalP"/>
    </source>
</evidence>
<feature type="disulfide bond" evidence="14">
    <location>
        <begin position="537"/>
        <end position="546"/>
    </location>
</feature>
<feature type="disulfide bond" evidence="14">
    <location>
        <begin position="32"/>
        <end position="42"/>
    </location>
</feature>
<dbReference type="Gene3D" id="3.40.50.410">
    <property type="entry name" value="von Willebrand factor, type A domain"/>
    <property type="match status" value="1"/>
</dbReference>
<feature type="disulfide bond" evidence="14">
    <location>
        <begin position="35"/>
        <end position="68"/>
    </location>
</feature>
<dbReference type="SUPFAM" id="SSF57196">
    <property type="entry name" value="EGF/Laminin"/>
    <property type="match status" value="1"/>
</dbReference>
<dbReference type="SUPFAM" id="SSF53300">
    <property type="entry name" value="vWA-like"/>
    <property type="match status" value="1"/>
</dbReference>
<dbReference type="InterPro" id="IPR015812">
    <property type="entry name" value="Integrin_bsu"/>
</dbReference>
<keyword evidence="6 17" id="KW-0732">Signal</keyword>
<feature type="disulfide bond" evidence="14">
    <location>
        <begin position="573"/>
        <end position="582"/>
    </location>
</feature>
<feature type="disulfide bond" evidence="14">
    <location>
        <begin position="566"/>
        <end position="571"/>
    </location>
</feature>
<evidence type="ECO:0000256" key="4">
    <source>
        <dbReference type="ARBA" id="ARBA00022536"/>
    </source>
</evidence>
<evidence type="ECO:0000256" key="7">
    <source>
        <dbReference type="ARBA" id="ARBA00022737"/>
    </source>
</evidence>
<feature type="disulfide bond" evidence="14">
    <location>
        <begin position="389"/>
        <end position="402"/>
    </location>
</feature>
<evidence type="ECO:0000256" key="14">
    <source>
        <dbReference type="PIRSR" id="PIRSR002512-1"/>
    </source>
</evidence>
<feature type="disulfide bond" evidence="14">
    <location>
        <begin position="530"/>
        <end position="535"/>
    </location>
</feature>
<evidence type="ECO:0000256" key="11">
    <source>
        <dbReference type="ARBA" id="ARBA00023136"/>
    </source>
</evidence>
<dbReference type="GO" id="GO:0005178">
    <property type="term" value="F:integrin binding"/>
    <property type="evidence" value="ECO:0007669"/>
    <property type="project" value="TreeGrafter"/>
</dbReference>
<evidence type="ECO:0000256" key="3">
    <source>
        <dbReference type="ARBA" id="ARBA00022475"/>
    </source>
</evidence>
<keyword evidence="11 16" id="KW-0472">Membrane</keyword>
<proteinExistence type="inferred from homology"/>
<feature type="disulfide bond" evidence="14">
    <location>
        <begin position="612"/>
        <end position="617"/>
    </location>
</feature>
<evidence type="ECO:0000256" key="15">
    <source>
        <dbReference type="RuleBase" id="RU000633"/>
    </source>
</evidence>
<dbReference type="InterPro" id="IPR036465">
    <property type="entry name" value="vWFA_dom_sf"/>
</dbReference>
<feature type="disulfide bond" evidence="14">
    <location>
        <begin position="619"/>
        <end position="628"/>
    </location>
</feature>
<evidence type="ECO:0000256" key="10">
    <source>
        <dbReference type="ARBA" id="ARBA00023037"/>
    </source>
</evidence>
<sequence>MANSFCFLTFLLIISIVLVHANSKYCVNQDTCDKCLNQHVKCSWCSDRQYDMRRARCMTESDLLGGNCRREFIQINKQNPMNVIKDDDLRDFNKDFDSIQIRPQHVQLKLQKNRPQTVQLNYKPAKNYPLDLYLLMDLTWSMRDDKETLVKMGGSLSNSLSNLTENFRLGFGSFADKPIMPYINPGSEDNPCKLVHDTCLPTYGFKHKLALTENIKQFIERVNGSEITGNLDNLEGGLDALMQILVCRDEIGWNDKTRKIIVFASDGPMHFAGDGLLAGLIEKNDKRCHLNDKGEYMASLEYDYPSLEEIYRELLKTKVSVIFAVTMDVLYHYDQLHEIMEEITSVGQLAADSSNILQLVEHGFSEAVKRALFQDNAPDYVRVEYKTKCGEKYETPQETNKCDNIEIGKEYEFYVSLTLLDYPKDGAKNIKIKIEEANIEAEGTEIDVEIDYPCTECMAVAGEPASAICLRNGEYRCGSCFCDAGYVGRQCECNLQEYSSSKELDNQCRQPYTVNNETILGPHCSDRGECLCGQCFCNINYDGKYCECESCPIHNGIECNGHALYCDCGVCQCHPEYSGDTCECSTLQTNCISPDTKMSDDTNKICSGQGTCKCNHCDCNDGYSGTFCESTVGNETYSSLCVFYESCAQCTINRRLGHECLDYDEKCSRNGMLYKSEFYDDISDAKIICIARIRYDDDTVCEYKFTYDLDEKLETKIRIEDTTCPPVNVAAYSIIAVIIATFLIGLLILMIIKFNMYLADKREFAKFQEEQQMQTQYKFESPIYKSPVTTFCNPQNFENSPNVFELKD</sequence>
<dbReference type="InterPro" id="IPR057243">
    <property type="entry name" value="Integrin_I-EGF_CS"/>
</dbReference>
<evidence type="ECO:0000313" key="21">
    <source>
        <dbReference type="Proteomes" id="UP001153620"/>
    </source>
</evidence>
<keyword evidence="3" id="KW-1003">Cell membrane</keyword>
<feature type="domain" description="Integrin beta subunit VWA" evidence="18">
    <location>
        <begin position="31"/>
        <end position="457"/>
    </location>
</feature>
<keyword evidence="5 15" id="KW-0812">Transmembrane</keyword>
<gene>
    <name evidence="20" type="ORF">CHIRRI_LOCUS5611</name>
</gene>
<feature type="signal peptide" evidence="17">
    <location>
        <begin position="1"/>
        <end position="21"/>
    </location>
</feature>
<dbReference type="Gene3D" id="3.30.1680.10">
    <property type="entry name" value="ligand-binding face of the semaphorins, domain 2"/>
    <property type="match status" value="1"/>
</dbReference>
<evidence type="ECO:0000256" key="6">
    <source>
        <dbReference type="ARBA" id="ARBA00022729"/>
    </source>
</evidence>
<dbReference type="SMART" id="SM00187">
    <property type="entry name" value="INB"/>
    <property type="match status" value="1"/>
</dbReference>
<keyword evidence="9 16" id="KW-1133">Transmembrane helix</keyword>
<dbReference type="Gene3D" id="2.10.25.10">
    <property type="entry name" value="Laminin"/>
    <property type="match status" value="3"/>
</dbReference>
<dbReference type="Pfam" id="PF17205">
    <property type="entry name" value="PSI_integrin"/>
    <property type="match status" value="1"/>
</dbReference>
<evidence type="ECO:0000256" key="1">
    <source>
        <dbReference type="ARBA" id="ARBA00004251"/>
    </source>
</evidence>
<evidence type="ECO:0000259" key="18">
    <source>
        <dbReference type="SMART" id="SM00187"/>
    </source>
</evidence>
<dbReference type="GO" id="GO:0016477">
    <property type="term" value="P:cell migration"/>
    <property type="evidence" value="ECO:0007669"/>
    <property type="project" value="TreeGrafter"/>
</dbReference>
<dbReference type="SMART" id="SM01241">
    <property type="entry name" value="Integrin_b_cyt"/>
    <property type="match status" value="1"/>
</dbReference>
<dbReference type="PROSITE" id="PS00243">
    <property type="entry name" value="I_EGF_1"/>
    <property type="match status" value="1"/>
</dbReference>
<keyword evidence="10 15" id="KW-0401">Integrin</keyword>
<dbReference type="Gene3D" id="1.20.5.100">
    <property type="entry name" value="Cytochrome c1, transmembrane anchor, C-terminal"/>
    <property type="match status" value="1"/>
</dbReference>
<evidence type="ECO:0000313" key="20">
    <source>
        <dbReference type="EMBL" id="CAG9802705.1"/>
    </source>
</evidence>
<dbReference type="GO" id="GO:0007229">
    <property type="term" value="P:integrin-mediated signaling pathway"/>
    <property type="evidence" value="ECO:0007669"/>
    <property type="project" value="UniProtKB-KW"/>
</dbReference>
<dbReference type="PANTHER" id="PTHR10082:SF59">
    <property type="entry name" value="INTEGRIN BETA-NU"/>
    <property type="match status" value="1"/>
</dbReference>
<dbReference type="AlphaFoldDB" id="A0A9N9RQ43"/>
<evidence type="ECO:0000256" key="8">
    <source>
        <dbReference type="ARBA" id="ARBA00022889"/>
    </source>
</evidence>
<feature type="disulfide bond" evidence="14">
    <location>
        <begin position="532"/>
        <end position="559"/>
    </location>
</feature>
<dbReference type="SUPFAM" id="SSF103575">
    <property type="entry name" value="Plexin repeat"/>
    <property type="match status" value="1"/>
</dbReference>
<feature type="disulfide bond" evidence="14">
    <location>
        <begin position="454"/>
        <end position="457"/>
    </location>
</feature>
<evidence type="ECO:0000256" key="16">
    <source>
        <dbReference type="SAM" id="Phobius"/>
    </source>
</evidence>
<evidence type="ECO:0000256" key="5">
    <source>
        <dbReference type="ARBA" id="ARBA00022692"/>
    </source>
</evidence>
<keyword evidence="8 15" id="KW-0130">Cell adhesion</keyword>
<keyword evidence="13" id="KW-0325">Glycoprotein</keyword>
<dbReference type="InterPro" id="IPR014836">
    <property type="entry name" value="Integrin_bsu_cyt_dom"/>
</dbReference>
<feature type="disulfide bond" evidence="14">
    <location>
        <begin position="482"/>
        <end position="491"/>
    </location>
</feature>
<feature type="disulfide bond" evidence="14">
    <location>
        <begin position="548"/>
        <end position="551"/>
    </location>
</feature>
<dbReference type="FunFam" id="2.10.25.10:FF:000036">
    <property type="entry name" value="Integrin beta"/>
    <property type="match status" value="1"/>
</dbReference>
<dbReference type="GO" id="GO:0008305">
    <property type="term" value="C:integrin complex"/>
    <property type="evidence" value="ECO:0007669"/>
    <property type="project" value="TreeGrafter"/>
</dbReference>
<dbReference type="Proteomes" id="UP001153620">
    <property type="component" value="Chromosome 2"/>
</dbReference>
<evidence type="ECO:0000256" key="9">
    <source>
        <dbReference type="ARBA" id="ARBA00022989"/>
    </source>
</evidence>
<dbReference type="InterPro" id="IPR002369">
    <property type="entry name" value="Integrin_bsu_VWA"/>
</dbReference>
<feature type="chain" id="PRO_5040351654" description="Integrin beta" evidence="17">
    <location>
        <begin position="22"/>
        <end position="808"/>
    </location>
</feature>
<dbReference type="PIRSF" id="PIRSF002512">
    <property type="entry name" value="Integrin_B"/>
    <property type="match status" value="1"/>
</dbReference>
<feature type="disulfide bond" evidence="14">
    <location>
        <begin position="247"/>
        <end position="288"/>
    </location>
</feature>
<dbReference type="PRINTS" id="PR01186">
    <property type="entry name" value="INTEGRINB"/>
</dbReference>
<evidence type="ECO:0000256" key="2">
    <source>
        <dbReference type="ARBA" id="ARBA00007449"/>
    </source>
</evidence>
<keyword evidence="21" id="KW-1185">Reference proteome</keyword>
<dbReference type="Gene3D" id="2.60.40.1510">
    <property type="entry name" value="ntegrin, alpha v. Chain A, domain 3"/>
    <property type="match status" value="1"/>
</dbReference>
<feature type="disulfide bond" evidence="14">
    <location>
        <begin position="192"/>
        <end position="199"/>
    </location>
</feature>
<dbReference type="GO" id="GO:0033627">
    <property type="term" value="P:cell adhesion mediated by integrin"/>
    <property type="evidence" value="ECO:0007669"/>
    <property type="project" value="TreeGrafter"/>
</dbReference>
<dbReference type="GO" id="GO:0098609">
    <property type="term" value="P:cell-cell adhesion"/>
    <property type="evidence" value="ECO:0007669"/>
    <property type="project" value="TreeGrafter"/>
</dbReference>
<dbReference type="Pfam" id="PF08725">
    <property type="entry name" value="Integrin_b_cyt"/>
    <property type="match status" value="1"/>
</dbReference>
<evidence type="ECO:0000256" key="12">
    <source>
        <dbReference type="ARBA" id="ARBA00023157"/>
    </source>
</evidence>
<dbReference type="InterPro" id="IPR013111">
    <property type="entry name" value="EGF_extracell"/>
</dbReference>
<feature type="disulfide bond" evidence="14">
    <location>
        <begin position="641"/>
        <end position="650"/>
    </location>
</feature>
<accession>A0A9N9RQ43</accession>
<dbReference type="GO" id="GO:0007160">
    <property type="term" value="P:cell-matrix adhesion"/>
    <property type="evidence" value="ECO:0007669"/>
    <property type="project" value="TreeGrafter"/>
</dbReference>
<feature type="disulfide bond" evidence="14">
    <location>
        <begin position="493"/>
        <end position="508"/>
    </location>
</feature>
<dbReference type="EMBL" id="OU895878">
    <property type="protein sequence ID" value="CAG9802705.1"/>
    <property type="molecule type" value="Genomic_DNA"/>
</dbReference>
<keyword evidence="4" id="KW-0245">EGF-like domain</keyword>
<organism evidence="20 21">
    <name type="scientific">Chironomus riparius</name>
    <dbReference type="NCBI Taxonomy" id="315576"/>
    <lineage>
        <taxon>Eukaryota</taxon>
        <taxon>Metazoa</taxon>
        <taxon>Ecdysozoa</taxon>
        <taxon>Arthropoda</taxon>
        <taxon>Hexapoda</taxon>
        <taxon>Insecta</taxon>
        <taxon>Pterygota</taxon>
        <taxon>Neoptera</taxon>
        <taxon>Endopterygota</taxon>
        <taxon>Diptera</taxon>
        <taxon>Nematocera</taxon>
        <taxon>Chironomoidea</taxon>
        <taxon>Chironomidae</taxon>
        <taxon>Chironominae</taxon>
        <taxon>Chironomus</taxon>
    </lineage>
</organism>
<comment type="similarity">
    <text evidence="2 15">Belongs to the integrin beta chain family.</text>
</comment>
<dbReference type="OrthoDB" id="410592at2759"/>
<feature type="disulfide bond" evidence="14">
    <location>
        <begin position="45"/>
        <end position="57"/>
    </location>
</feature>
<dbReference type="InterPro" id="IPR033760">
    <property type="entry name" value="Integrin_beta_N"/>
</dbReference>
<dbReference type="FunFam" id="3.40.50.410:FF:000002">
    <property type="entry name" value="Integrin beta"/>
    <property type="match status" value="1"/>
</dbReference>
<evidence type="ECO:0000256" key="13">
    <source>
        <dbReference type="ARBA" id="ARBA00023180"/>
    </source>
</evidence>
<feature type="domain" description="Integrin beta subunit cytoplasmic" evidence="19">
    <location>
        <begin position="753"/>
        <end position="799"/>
    </location>
</feature>
<protein>
    <recommendedName>
        <fullName evidence="15">Integrin beta</fullName>
    </recommendedName>
</protein>
<name>A0A9N9RQ43_9DIPT</name>
<keyword evidence="12 14" id="KW-1015">Disulfide bond</keyword>
<dbReference type="Pfam" id="PF07974">
    <property type="entry name" value="EGF_2"/>
    <property type="match status" value="1"/>
</dbReference>
<dbReference type="GO" id="GO:0009986">
    <property type="term" value="C:cell surface"/>
    <property type="evidence" value="ECO:0007669"/>
    <property type="project" value="TreeGrafter"/>
</dbReference>
<keyword evidence="7" id="KW-0677">Repeat</keyword>
<dbReference type="Pfam" id="PF00362">
    <property type="entry name" value="Integrin_beta"/>
    <property type="match status" value="1"/>
</dbReference>
<reference evidence="20" key="2">
    <citation type="submission" date="2022-10" db="EMBL/GenBank/DDBJ databases">
        <authorList>
            <consortium name="ENA_rothamsted_submissions"/>
            <consortium name="culmorum"/>
            <person name="King R."/>
        </authorList>
    </citation>
    <scope>NUCLEOTIDE SEQUENCE</scope>
</reference>
<feature type="transmembrane region" description="Helical" evidence="16">
    <location>
        <begin position="729"/>
        <end position="752"/>
    </location>
</feature>
<dbReference type="GO" id="GO:0005925">
    <property type="term" value="C:focal adhesion"/>
    <property type="evidence" value="ECO:0007669"/>
    <property type="project" value="TreeGrafter"/>
</dbReference>
<feature type="disulfide bond" evidence="14">
    <location>
        <begin position="647"/>
        <end position="724"/>
    </location>
</feature>